<protein>
    <recommendedName>
        <fullName evidence="2">DUF4371 domain-containing protein</fullName>
    </recommendedName>
</protein>
<sequence length="232" mass="26827">MLTKPSLGIRDNWRKLYDKVQGHERNTNHLQLYCEWQSLEENLKKDSGIDCCLQKRIEKENEFIEECAKFVTEVIVKQVQAAFYYGIIVDGTPDVSHTEQITFVLSLNLCGVHAAASSMEVKCFFGNIQKLYNLFSSSPARWKILQETAHLSLHKLSDTRWSVRIDTIKPIAKRQIEIVRALQKIKECLDLPAELYSEVEGMLKWMTSFEFIILTTLWSKTLQGINEISQIP</sequence>
<dbReference type="OrthoDB" id="1750591at2759"/>
<dbReference type="AlphaFoldDB" id="A0A1X7V161"/>
<organism evidence="1">
    <name type="scientific">Amphimedon queenslandica</name>
    <name type="common">Sponge</name>
    <dbReference type="NCBI Taxonomy" id="400682"/>
    <lineage>
        <taxon>Eukaryota</taxon>
        <taxon>Metazoa</taxon>
        <taxon>Porifera</taxon>
        <taxon>Demospongiae</taxon>
        <taxon>Heteroscleromorpha</taxon>
        <taxon>Haplosclerida</taxon>
        <taxon>Niphatidae</taxon>
        <taxon>Amphimedon</taxon>
    </lineage>
</organism>
<evidence type="ECO:0008006" key="2">
    <source>
        <dbReference type="Google" id="ProtNLM"/>
    </source>
</evidence>
<dbReference type="PANTHER" id="PTHR45749:SF21">
    <property type="entry name" value="DUF4371 DOMAIN-CONTAINING PROTEIN"/>
    <property type="match status" value="1"/>
</dbReference>
<dbReference type="PANTHER" id="PTHR45749">
    <property type="match status" value="1"/>
</dbReference>
<name>A0A1X7V161_AMPQE</name>
<dbReference type="STRING" id="400682.A0A1X7V161"/>
<dbReference type="EnsemblMetazoa" id="Aqu2.1.33980_001">
    <property type="protein sequence ID" value="Aqu2.1.33980_001"/>
    <property type="gene ID" value="Aqu2.1.33980"/>
</dbReference>
<evidence type="ECO:0000313" key="1">
    <source>
        <dbReference type="EnsemblMetazoa" id="Aqu2.1.33980_001"/>
    </source>
</evidence>
<accession>A0A1X7V161</accession>
<proteinExistence type="predicted"/>
<reference evidence="1" key="1">
    <citation type="submission" date="2017-05" db="UniProtKB">
        <authorList>
            <consortium name="EnsemblMetazoa"/>
        </authorList>
    </citation>
    <scope>IDENTIFICATION</scope>
</reference>
<dbReference type="InParanoid" id="A0A1X7V161"/>